<evidence type="ECO:0000313" key="1">
    <source>
        <dbReference type="EMBL" id="SVA27821.1"/>
    </source>
</evidence>
<dbReference type="EMBL" id="UINC01006489">
    <property type="protein sequence ID" value="SVA27821.1"/>
    <property type="molecule type" value="Genomic_DNA"/>
</dbReference>
<proteinExistence type="predicted"/>
<reference evidence="1" key="1">
    <citation type="submission" date="2018-05" db="EMBL/GenBank/DDBJ databases">
        <authorList>
            <person name="Lanie J.A."/>
            <person name="Ng W.-L."/>
            <person name="Kazmierczak K.M."/>
            <person name="Andrzejewski T.M."/>
            <person name="Davidsen T.M."/>
            <person name="Wayne K.J."/>
            <person name="Tettelin H."/>
            <person name="Glass J.I."/>
            <person name="Rusch D."/>
            <person name="Podicherti R."/>
            <person name="Tsui H.-C.T."/>
            <person name="Winkler M.E."/>
        </authorList>
    </citation>
    <scope>NUCLEOTIDE SEQUENCE</scope>
</reference>
<feature type="non-terminal residue" evidence="1">
    <location>
        <position position="1313"/>
    </location>
</feature>
<dbReference type="Gene3D" id="2.60.40.4070">
    <property type="match status" value="1"/>
</dbReference>
<organism evidence="1">
    <name type="scientific">marine metagenome</name>
    <dbReference type="NCBI Taxonomy" id="408172"/>
    <lineage>
        <taxon>unclassified sequences</taxon>
        <taxon>metagenomes</taxon>
        <taxon>ecological metagenomes</taxon>
    </lineage>
</organism>
<protein>
    <submittedName>
        <fullName evidence="1">Uncharacterized protein</fullName>
    </submittedName>
</protein>
<gene>
    <name evidence="1" type="ORF">METZ01_LOCUS80675</name>
</gene>
<accession>A0A381UJB8</accession>
<name>A0A381UJB8_9ZZZZ</name>
<sequence length="1313" mass="145783">MIIFRFTIIAFFSTILIGKEIVHSNKQLPIRKLYKTTNYDQVPDPVLSWVGAGFFSQYTISNTGQSGVFEPPPGWDGYNGEFPVGYGAFNGRTGEFPNGTNQFYTWGAGLWIGGKSEYFNTPEDRSITIGNKTIENVRVATTAYYSEMSSISRLWQSNQLISAVSDGKLEENKGEYLFGQKNKAVEEYQEIWSYFEPQSGDYYHPDSDTIFRLDFENINKSRKEFLATSSLGLDSSLLLLDPFREDENGNIRGDIVSDEDTYCIFGDYLDERDGKFLWNRGYDTRGLGIRVEQRTYSWSTDDYLYINFIITNMNDFPLDSIYVGYFMDNDVGYADDDLIGFDRSLNLGYSYDSDSEESGWIAPAGYLGSVFVETPVDSIGDPSKGVPPAGNQLNDWQIGLTGFQTWIRSDLGQSEGHPGDVDDDEMDHIKYFQLSMVDSFEVFEEPQDVRQLATSGPVIRLDPGNSISVTVALVAGSSLSDLKKNTQSAIDKFNSGYIGAEAPPSPKLSAQPAHQAVYLSWDNFPETVIDPFTGLADFAGYRVYRSLSGLQNDWTLLADYDVIGDSSEWSGIVEYSKGTSNAISEFIGPLGSGDISSNPSIDAIVDRFVEAEYTIELMDHQIEVNGVTTDTLKMVIYNVTNTQSVLPHIAAMTMGEGFRTYAEYDSVAMQAGSGTLSDIELYRDGYFIYLDGFFVKLSNGEYADLDLDGIISDTEIAQQSLSPQEGDIFIIRTFAAQEIGGQSGLSYTYLDEGLIDGMNYFYSVVSYDRGVPIADIPQLESSLYQNVIMVRPQHMALELAGEPKISDYIHFGPSTGQFLKAITSYENLTGHHYGIQFFQDDASITDNESADYGIIIDSTLGGVGIVEPLDNITPGAAYTDTLTIGGSGSVDDGNMTLPLGVIVPGTFNLTLDDLVLTDQGNGIIKGVKNGDTIIAVINYGDGIINLSAEMTVGLTGANLSAQYSYNPLIIKSLNTNSYSGKLIPETVYGIGSTSILNDEIIMQDHGFIFMVTNPVLSIDSVYWSLGTNISDIFKFDMRSTSLDPYDYYITFYDQSDSSMADTSAIGHFRYGNGDDSFLSQRTPISIYNMTLGQKVWSYNVRRAQDKYYLWWIMDEDAGANIKNEFRVLTKQAQDNVVLNPTSFEVTFLPFDENIVGGDALAYPDGPNAETPDTLFINTSRPLTTNDEFRFYTVNMLDTLSRASLNEVKVVPNPYIVRALWDQNRFTQHIDFRHLPATCTIRIFNVAGEWIATLTKDGIVGNNEVYDEEGSISWDLRNYEGLKVASGLYLYQLEGELLGKTVYKEGKIAIVLGP</sequence>